<evidence type="ECO:0000256" key="13">
    <source>
        <dbReference type="ARBA" id="ARBA00023204"/>
    </source>
</evidence>
<dbReference type="GO" id="GO:0003677">
    <property type="term" value="F:DNA binding"/>
    <property type="evidence" value="ECO:0007669"/>
    <property type="project" value="UniProtKB-KW"/>
</dbReference>
<reference evidence="17 18" key="1">
    <citation type="submission" date="2015-09" db="EMBL/GenBank/DDBJ databases">
        <title>Genome sequence of Acetobacterium wieringae DSM 1911.</title>
        <authorList>
            <person name="Poehlein A."/>
            <person name="Bengelsdorf F.R."/>
            <person name="Schiel-Bengelsdorf B."/>
            <person name="Duerre P."/>
            <person name="Daniel R."/>
        </authorList>
    </citation>
    <scope>NUCLEOTIDE SEQUENCE [LARGE SCALE GENOMIC DNA]</scope>
    <source>
        <strain evidence="17 18">DSM 1911</strain>
    </source>
</reference>
<dbReference type="Proteomes" id="UP000176244">
    <property type="component" value="Unassembled WGS sequence"/>
</dbReference>
<evidence type="ECO:0000256" key="12">
    <source>
        <dbReference type="ARBA" id="ARBA00023125"/>
    </source>
</evidence>
<evidence type="ECO:0000256" key="4">
    <source>
        <dbReference type="ARBA" id="ARBA00022741"/>
    </source>
</evidence>
<dbReference type="RefSeq" id="WP_070372354.1">
    <property type="nucleotide sequence ID" value="NZ_LKEU01000040.1"/>
</dbReference>
<dbReference type="InterPro" id="IPR038726">
    <property type="entry name" value="PDDEXK_AddAB-type"/>
</dbReference>
<keyword evidence="4" id="KW-0547">Nucleotide-binding</keyword>
<evidence type="ECO:0000256" key="10">
    <source>
        <dbReference type="ARBA" id="ARBA00023004"/>
    </source>
</evidence>
<dbReference type="Pfam" id="PF13307">
    <property type="entry name" value="Helicase_C_2"/>
    <property type="match status" value="1"/>
</dbReference>
<keyword evidence="2" id="KW-0540">Nuclease</keyword>
<keyword evidence="3" id="KW-0479">Metal-binding</keyword>
<dbReference type="PANTHER" id="PTHR11472:SF34">
    <property type="entry name" value="REGULATOR OF TELOMERE ELONGATION HELICASE 1"/>
    <property type="match status" value="1"/>
</dbReference>
<evidence type="ECO:0000256" key="15">
    <source>
        <dbReference type="ARBA" id="ARBA00038058"/>
    </source>
</evidence>
<dbReference type="Pfam" id="PF06733">
    <property type="entry name" value="DEAD_2"/>
    <property type="match status" value="1"/>
</dbReference>
<dbReference type="GO" id="GO:0003678">
    <property type="term" value="F:DNA helicase activity"/>
    <property type="evidence" value="ECO:0007669"/>
    <property type="project" value="InterPro"/>
</dbReference>
<dbReference type="InterPro" id="IPR011604">
    <property type="entry name" value="PDDEXK-like_dom_sf"/>
</dbReference>
<evidence type="ECO:0000256" key="11">
    <source>
        <dbReference type="ARBA" id="ARBA00023014"/>
    </source>
</evidence>
<dbReference type="PROSITE" id="PS51193">
    <property type="entry name" value="HELICASE_ATP_BIND_2"/>
    <property type="match status" value="1"/>
</dbReference>
<dbReference type="GO" id="GO:0004527">
    <property type="term" value="F:exonuclease activity"/>
    <property type="evidence" value="ECO:0007669"/>
    <property type="project" value="UniProtKB-KW"/>
</dbReference>
<keyword evidence="7" id="KW-0347">Helicase</keyword>
<dbReference type="AlphaFoldDB" id="A0A1F2PF02"/>
<evidence type="ECO:0000256" key="8">
    <source>
        <dbReference type="ARBA" id="ARBA00022839"/>
    </source>
</evidence>
<keyword evidence="12" id="KW-0238">DNA-binding</keyword>
<dbReference type="SMART" id="SM00488">
    <property type="entry name" value="DEXDc2"/>
    <property type="match status" value="1"/>
</dbReference>
<evidence type="ECO:0000256" key="9">
    <source>
        <dbReference type="ARBA" id="ARBA00022840"/>
    </source>
</evidence>
<dbReference type="InterPro" id="IPR045028">
    <property type="entry name" value="DinG/Rad3-like"/>
</dbReference>
<dbReference type="PANTHER" id="PTHR11472">
    <property type="entry name" value="DNA REPAIR DEAD HELICASE RAD3/XP-D SUBFAMILY MEMBER"/>
    <property type="match status" value="1"/>
</dbReference>
<evidence type="ECO:0000256" key="5">
    <source>
        <dbReference type="ARBA" id="ARBA00022763"/>
    </source>
</evidence>
<comment type="caution">
    <text evidence="17">The sequence shown here is derived from an EMBL/GenBank/DDBJ whole genome shotgun (WGS) entry which is preliminary data.</text>
</comment>
<dbReference type="SUPFAM" id="SSF52540">
    <property type="entry name" value="P-loop containing nucleoside triphosphate hydrolases"/>
    <property type="match status" value="2"/>
</dbReference>
<gene>
    <name evidence="17" type="ORF">ACWI_31000</name>
</gene>
<dbReference type="InterPro" id="IPR010614">
    <property type="entry name" value="RAD3-like_helicase_DEAD"/>
</dbReference>
<accession>A0A1F2PF02</accession>
<dbReference type="Gene3D" id="3.90.320.10">
    <property type="match status" value="1"/>
</dbReference>
<dbReference type="GO" id="GO:0006281">
    <property type="term" value="P:DNA repair"/>
    <property type="evidence" value="ECO:0007669"/>
    <property type="project" value="UniProtKB-KW"/>
</dbReference>
<name>A0A1F2PF02_9FIRM</name>
<keyword evidence="6" id="KW-0378">Hydrolase</keyword>
<evidence type="ECO:0000256" key="3">
    <source>
        <dbReference type="ARBA" id="ARBA00022723"/>
    </source>
</evidence>
<feature type="domain" description="Helicase ATP-binding" evidence="16">
    <location>
        <begin position="184"/>
        <end position="444"/>
    </location>
</feature>
<comment type="similarity">
    <text evidence="15">Belongs to the helicase family. DinG subfamily.</text>
</comment>
<keyword evidence="8" id="KW-0269">Exonuclease</keyword>
<evidence type="ECO:0000313" key="17">
    <source>
        <dbReference type="EMBL" id="OFV69452.1"/>
    </source>
</evidence>
<dbReference type="GO" id="GO:0051539">
    <property type="term" value="F:4 iron, 4 sulfur cluster binding"/>
    <property type="evidence" value="ECO:0007669"/>
    <property type="project" value="UniProtKB-KW"/>
</dbReference>
<organism evidence="17 18">
    <name type="scientific">Acetobacterium wieringae</name>
    <dbReference type="NCBI Taxonomy" id="52694"/>
    <lineage>
        <taxon>Bacteria</taxon>
        <taxon>Bacillati</taxon>
        <taxon>Bacillota</taxon>
        <taxon>Clostridia</taxon>
        <taxon>Eubacteriales</taxon>
        <taxon>Eubacteriaceae</taxon>
        <taxon>Acetobacterium</taxon>
    </lineage>
</organism>
<protein>
    <recommendedName>
        <fullName evidence="16">Helicase ATP-binding domain-containing protein</fullName>
    </recommendedName>
</protein>
<dbReference type="InterPro" id="IPR006555">
    <property type="entry name" value="ATP-dep_Helicase_C"/>
</dbReference>
<keyword evidence="5" id="KW-0227">DNA damage</keyword>
<dbReference type="InterPro" id="IPR027417">
    <property type="entry name" value="P-loop_NTPase"/>
</dbReference>
<keyword evidence="14" id="KW-0413">Isomerase</keyword>
<keyword evidence="10" id="KW-0408">Iron</keyword>
<evidence type="ECO:0000313" key="18">
    <source>
        <dbReference type="Proteomes" id="UP000176244"/>
    </source>
</evidence>
<evidence type="ECO:0000256" key="6">
    <source>
        <dbReference type="ARBA" id="ARBA00022801"/>
    </source>
</evidence>
<evidence type="ECO:0000256" key="14">
    <source>
        <dbReference type="ARBA" id="ARBA00023235"/>
    </source>
</evidence>
<sequence length="790" mass="90654">MNNQPEIKLSVRNLVEFILRSGNIDSQFISNASALEGTRAHQRVQKDNRDKGYAPEVSLKHRFEYEGFCFRIDGRADGIITSESGIIVDEIKSTSRPLEQIDEDYSQTHWAQAKCYAYIYAIQNELPVISVQLTYFQLDTDEIKKYLKIFTQTELTVFFYDLINQYLVWAALTSNWVTRRNTAIRALAFPFERYRPGQRELAVAVYKTIVEQKKLFVQAPTGIGKTMSTLFPAIKSMAEGHTAKIFYLTAKTIVREVAEEAFAKMANQGLAFKSVTLTAKDKICFQEETICDPDHCSYARGHFDRVNAALLDILKQEDRLTRPVIENYAHKHQVCPFEFSLDLTLFSDCVICDYNYVFDPRVYLKRFFSDNGSDYSFLIDEAHNLVDRARSMFSAELYKKPLLELKRLFKDNDPSLAKALGKLNTHMIGLRKLATTNSPHRQKEAPKDFLLLVMKLIALAEVWLVSNEGRPGHEKLLELYFNALTFMRTAEFYDDHFLTYVENANGDTRIKLFCLDPSHLLGEALKRGRAAIFFSATLSPLDYFSEILGGDPDSYKISLPSPFDVKNRELLIADTISTTFRNREKTYSTIVRCIKTVRDQQPGNYIVYFPSYKYMNAVFEIFSASYPEVVTIRQAPEMNEEDRELFLGQFRPAPGAAPTGMLGFAVLGGIFSEGVDLKHEGLIGAIIVGVGLPQICFERDIIRDYFNKKNHTGYQYSYLYPGMNKVLQAAGRVIRTETDRGVIVLIDQRFSSPSYRQLFPQEWFPHRQIRNEPELKKALQDFWAMTIPQN</sequence>
<dbReference type="GO" id="GO:0005524">
    <property type="term" value="F:ATP binding"/>
    <property type="evidence" value="ECO:0007669"/>
    <property type="project" value="UniProtKB-KW"/>
</dbReference>
<dbReference type="STRING" id="52694.ACWI_31000"/>
<dbReference type="InterPro" id="IPR006554">
    <property type="entry name" value="Helicase-like_DEXD_c2"/>
</dbReference>
<dbReference type="GO" id="GO:0046872">
    <property type="term" value="F:metal ion binding"/>
    <property type="evidence" value="ECO:0007669"/>
    <property type="project" value="UniProtKB-KW"/>
</dbReference>
<evidence type="ECO:0000256" key="2">
    <source>
        <dbReference type="ARBA" id="ARBA00022722"/>
    </source>
</evidence>
<dbReference type="EMBL" id="LKEU01000040">
    <property type="protein sequence ID" value="OFV69452.1"/>
    <property type="molecule type" value="Genomic_DNA"/>
</dbReference>
<dbReference type="GO" id="GO:0016818">
    <property type="term" value="F:hydrolase activity, acting on acid anhydrides, in phosphorus-containing anhydrides"/>
    <property type="evidence" value="ECO:0007669"/>
    <property type="project" value="InterPro"/>
</dbReference>
<dbReference type="Pfam" id="PF12705">
    <property type="entry name" value="PDDEXK_1"/>
    <property type="match status" value="1"/>
</dbReference>
<dbReference type="InterPro" id="IPR014013">
    <property type="entry name" value="Helic_SF1/SF2_ATP-bd_DinG/Rad3"/>
</dbReference>
<dbReference type="InterPro" id="IPR042493">
    <property type="entry name" value="XPD_DNA_FeS"/>
</dbReference>
<keyword evidence="9" id="KW-0067">ATP-binding</keyword>
<proteinExistence type="inferred from homology"/>
<evidence type="ECO:0000256" key="1">
    <source>
        <dbReference type="ARBA" id="ARBA00022485"/>
    </source>
</evidence>
<dbReference type="Gene3D" id="1.10.30.20">
    <property type="entry name" value="Bacterial XPD DNA helicase, FeS cluster domain"/>
    <property type="match status" value="1"/>
</dbReference>
<dbReference type="Gene3D" id="3.40.50.300">
    <property type="entry name" value="P-loop containing nucleotide triphosphate hydrolases"/>
    <property type="match status" value="2"/>
</dbReference>
<dbReference type="SMART" id="SM00491">
    <property type="entry name" value="HELICc2"/>
    <property type="match status" value="1"/>
</dbReference>
<keyword evidence="13" id="KW-0234">DNA repair</keyword>
<dbReference type="OrthoDB" id="9765586at2"/>
<dbReference type="Gene3D" id="1.10.275.40">
    <property type="match status" value="1"/>
</dbReference>
<keyword evidence="11" id="KW-0411">Iron-sulfur</keyword>
<keyword evidence="1" id="KW-0004">4Fe-4S</keyword>
<evidence type="ECO:0000256" key="7">
    <source>
        <dbReference type="ARBA" id="ARBA00022806"/>
    </source>
</evidence>
<evidence type="ECO:0000259" key="16">
    <source>
        <dbReference type="PROSITE" id="PS51193"/>
    </source>
</evidence>